<name>A0A412XUR7_BACFG</name>
<evidence type="ECO:0000256" key="1">
    <source>
        <dbReference type="ARBA" id="ARBA00000971"/>
    </source>
</evidence>
<evidence type="ECO:0000256" key="6">
    <source>
        <dbReference type="RuleBase" id="RU003915"/>
    </source>
</evidence>
<evidence type="ECO:0000259" key="7">
    <source>
        <dbReference type="PROSITE" id="PS50059"/>
    </source>
</evidence>
<evidence type="ECO:0000256" key="2">
    <source>
        <dbReference type="ARBA" id="ARBA00006577"/>
    </source>
</evidence>
<dbReference type="PANTHER" id="PTHR43811">
    <property type="entry name" value="FKBP-TYPE PEPTIDYL-PROLYL CIS-TRANS ISOMERASE FKPA"/>
    <property type="match status" value="1"/>
</dbReference>
<sequence length="133" mass="14985">MGRKEEYKLQNEQFMQALCAEADVCELPCGILYKVLEEGSGTATPRSGSVVSVHYRGTLINGREFDNSWKRNCPEAFRLSEVIEGWQIALQKMRVGDRWIIYIPYTMGYGTRTSGPIPAFSTLVFEVQLLGIA</sequence>
<dbReference type="GO" id="GO:0003755">
    <property type="term" value="F:peptidyl-prolyl cis-trans isomerase activity"/>
    <property type="evidence" value="ECO:0007669"/>
    <property type="project" value="UniProtKB-UniRule"/>
</dbReference>
<comment type="catalytic activity">
    <reaction evidence="1 5 6">
        <text>[protein]-peptidylproline (omega=180) = [protein]-peptidylproline (omega=0)</text>
        <dbReference type="Rhea" id="RHEA:16237"/>
        <dbReference type="Rhea" id="RHEA-COMP:10747"/>
        <dbReference type="Rhea" id="RHEA-COMP:10748"/>
        <dbReference type="ChEBI" id="CHEBI:83833"/>
        <dbReference type="ChEBI" id="CHEBI:83834"/>
        <dbReference type="EC" id="5.2.1.8"/>
    </reaction>
</comment>
<protein>
    <recommendedName>
        <fullName evidence="6">Peptidyl-prolyl cis-trans isomerase</fullName>
        <ecNumber evidence="6">5.2.1.8</ecNumber>
    </recommendedName>
</protein>
<evidence type="ECO:0000256" key="5">
    <source>
        <dbReference type="PROSITE-ProRule" id="PRU00277"/>
    </source>
</evidence>
<gene>
    <name evidence="8" type="ORF">DWW08_19845</name>
</gene>
<evidence type="ECO:0000256" key="4">
    <source>
        <dbReference type="ARBA" id="ARBA00023235"/>
    </source>
</evidence>
<proteinExistence type="inferred from homology"/>
<dbReference type="SUPFAM" id="SSF54534">
    <property type="entry name" value="FKBP-like"/>
    <property type="match status" value="1"/>
</dbReference>
<feature type="domain" description="PPIase FKBP-type" evidence="7">
    <location>
        <begin position="48"/>
        <end position="133"/>
    </location>
</feature>
<dbReference type="InterPro" id="IPR001179">
    <property type="entry name" value="PPIase_FKBP_dom"/>
</dbReference>
<dbReference type="PANTHER" id="PTHR43811:SF19">
    <property type="entry name" value="39 KDA FK506-BINDING NUCLEAR PROTEIN"/>
    <property type="match status" value="1"/>
</dbReference>
<reference evidence="8 9" key="1">
    <citation type="submission" date="2018-08" db="EMBL/GenBank/DDBJ databases">
        <title>A genome reference for cultivated species of the human gut microbiota.</title>
        <authorList>
            <person name="Zou Y."/>
            <person name="Xue W."/>
            <person name="Luo G."/>
        </authorList>
    </citation>
    <scope>NUCLEOTIDE SEQUENCE [LARGE SCALE GENOMIC DNA]</scope>
    <source>
        <strain evidence="8 9">AF14-26</strain>
    </source>
</reference>
<dbReference type="Gene3D" id="3.10.50.40">
    <property type="match status" value="1"/>
</dbReference>
<keyword evidence="4 5" id="KW-0413">Isomerase</keyword>
<dbReference type="RefSeq" id="WP_122143421.1">
    <property type="nucleotide sequence ID" value="NZ_JAFKPL010000001.1"/>
</dbReference>
<dbReference type="AlphaFoldDB" id="A0A412XUR7"/>
<keyword evidence="3 5" id="KW-0697">Rotamase</keyword>
<evidence type="ECO:0000256" key="3">
    <source>
        <dbReference type="ARBA" id="ARBA00023110"/>
    </source>
</evidence>
<dbReference type="EMBL" id="QRZH01000022">
    <property type="protein sequence ID" value="RGV48877.1"/>
    <property type="molecule type" value="Genomic_DNA"/>
</dbReference>
<dbReference type="InterPro" id="IPR046357">
    <property type="entry name" value="PPIase_dom_sf"/>
</dbReference>
<evidence type="ECO:0000313" key="9">
    <source>
        <dbReference type="Proteomes" id="UP000286270"/>
    </source>
</evidence>
<dbReference type="PROSITE" id="PS50059">
    <property type="entry name" value="FKBP_PPIASE"/>
    <property type="match status" value="1"/>
</dbReference>
<dbReference type="Pfam" id="PF00254">
    <property type="entry name" value="FKBP_C"/>
    <property type="match status" value="1"/>
</dbReference>
<organism evidence="8 9">
    <name type="scientific">Bacteroides fragilis</name>
    <dbReference type="NCBI Taxonomy" id="817"/>
    <lineage>
        <taxon>Bacteria</taxon>
        <taxon>Pseudomonadati</taxon>
        <taxon>Bacteroidota</taxon>
        <taxon>Bacteroidia</taxon>
        <taxon>Bacteroidales</taxon>
        <taxon>Bacteroidaceae</taxon>
        <taxon>Bacteroides</taxon>
    </lineage>
</organism>
<dbReference type="EC" id="5.2.1.8" evidence="6"/>
<comment type="similarity">
    <text evidence="2 6">Belongs to the FKBP-type PPIase family.</text>
</comment>
<dbReference type="Proteomes" id="UP000286270">
    <property type="component" value="Unassembled WGS sequence"/>
</dbReference>
<evidence type="ECO:0000313" key="8">
    <source>
        <dbReference type="EMBL" id="RGV48877.1"/>
    </source>
</evidence>
<comment type="caution">
    <text evidence="8">The sequence shown here is derived from an EMBL/GenBank/DDBJ whole genome shotgun (WGS) entry which is preliminary data.</text>
</comment>
<accession>A0A412XUR7</accession>